<protein>
    <recommendedName>
        <fullName evidence="4">DUF748 domain-containing protein</fullName>
    </recommendedName>
</protein>
<dbReference type="STRING" id="177439.DP2852"/>
<name>Q6AJ99_DESPS</name>
<evidence type="ECO:0000256" key="1">
    <source>
        <dbReference type="SAM" id="Phobius"/>
    </source>
</evidence>
<evidence type="ECO:0000313" key="2">
    <source>
        <dbReference type="EMBL" id="CAG37581.1"/>
    </source>
</evidence>
<dbReference type="Proteomes" id="UP000000602">
    <property type="component" value="Chromosome"/>
</dbReference>
<keyword evidence="1" id="KW-0472">Membrane</keyword>
<evidence type="ECO:0000313" key="3">
    <source>
        <dbReference type="Proteomes" id="UP000000602"/>
    </source>
</evidence>
<dbReference type="GO" id="GO:0005886">
    <property type="term" value="C:plasma membrane"/>
    <property type="evidence" value="ECO:0007669"/>
    <property type="project" value="TreeGrafter"/>
</dbReference>
<dbReference type="PANTHER" id="PTHR30441">
    <property type="entry name" value="DUF748 DOMAIN-CONTAINING PROTEIN"/>
    <property type="match status" value="1"/>
</dbReference>
<sequence length="1058" mass="115401">MLMNFSIKKSKERLLTAWGKRGVRVGVSIATVFLLFVLLLPFAVKQGVQWWLVKNGAAEAVISSLSLNLFTGTLHVKGVDVQGAQKMLFATDGSGLKFDILGLFGKEIHIERTYYDHVTIQVKQEEDGQWKIASYTTPEQKENKPIEESKGSDWTILVDDVHITNSSVEFISPTFSTVVTIDDAQLTNFSTAAAAAPADFHFKGKIDKTPLVLEAGKLRVLPDLMVAGQINLLDFDTASLSPLLVGQLEKIAGLFSMAGQFKFEMKSDTTAFRYDGDVNLAKTHLKMKDINYLSDHTHWSGTVDAKNEWSQFIIDGALLLDGIALDLTQQSLSVDNKHLSFKGKTKVHLVEKGVVLTSDSTLISDGIIVKQTGTIYGHKHLKWQGTLGNKQDAQHYLIDGDLTLGGMNIKMADSGLALTNQDVQFAGSTDIDLSSALQITHRGSFVSKGFKVLVGEMDYGHDQLTWKGNISHKNGILTTSSSKGTLQLENISYSQAGASPLKVHLKNTSWAGTLSYSPVQDDIFASLALAGKVNAKGFAYALPGTMPLDIGLASIACNDLSVGRDGVHLGTSLIDGLSIYSPIAKRMALELQKITLTESTVTPKYMVSSRAGSFAGFQLFPVDKKDQHNGELEALTFTGFSWSPQSGVELKGLVAQALSLELERDTKGDLNLAKLIASLKDIESKVDGGQTGEEVHREVPAQGIQKSTPGVKVDKIELVGDNKILFTDHTLLVPYRSETVFKKFLIENIDTLNAKQDTLITVEALLEKRAPFTLSGKIRPFTKKPEESVSAQLQFKLRNYPLRNLSPYLVQAVGTGLESGQLKLQGTFKLEKGEVDIENKLLFKKLVTKAVAPELAKQLDNKLPVPLNTALGLLRDSDDNIALSIPISGPIDKLDFNLTNIFITALSKAVVPAASSYLMYALGPYGALAYVGMKIGQNILEVHLPPVNFVKGEEKLSVDQKDYLQRIGKIVKEGKANSDLQVVPVTNVALELGREGQLVADLSQEQRQKMLKLGQLRAQIIQKYLVEKQGVAAGKVLLSVTRLEDGSASSRVELQPEE</sequence>
<dbReference type="AlphaFoldDB" id="Q6AJ99"/>
<dbReference type="InterPro" id="IPR052894">
    <property type="entry name" value="AsmA-related"/>
</dbReference>
<dbReference type="GO" id="GO:0090313">
    <property type="term" value="P:regulation of protein targeting to membrane"/>
    <property type="evidence" value="ECO:0007669"/>
    <property type="project" value="TreeGrafter"/>
</dbReference>
<gene>
    <name evidence="2" type="ordered locus">DP2852</name>
</gene>
<reference evidence="3" key="1">
    <citation type="journal article" date="2004" name="Environ. Microbiol.">
        <title>The genome of Desulfotalea psychrophila, a sulfate-reducing bacterium from permanently cold Arctic sediments.</title>
        <authorList>
            <person name="Rabus R."/>
            <person name="Ruepp A."/>
            <person name="Frickey T."/>
            <person name="Rattei T."/>
            <person name="Fartmann B."/>
            <person name="Stark M."/>
            <person name="Bauer M."/>
            <person name="Zibat A."/>
            <person name="Lombardot T."/>
            <person name="Becker I."/>
            <person name="Amann J."/>
            <person name="Gellner K."/>
            <person name="Teeling H."/>
            <person name="Leuschner W.D."/>
            <person name="Gloeckner F.-O."/>
            <person name="Lupas A.N."/>
            <person name="Amann R."/>
            <person name="Klenk H.-P."/>
        </authorList>
    </citation>
    <scope>NUCLEOTIDE SEQUENCE [LARGE SCALE GENOMIC DNA]</scope>
    <source>
        <strain evidence="3">DSM 12343 / LSv54</strain>
    </source>
</reference>
<proteinExistence type="predicted"/>
<accession>Q6AJ99</accession>
<organism evidence="2 3">
    <name type="scientific">Desulfotalea psychrophila (strain LSv54 / DSM 12343)</name>
    <dbReference type="NCBI Taxonomy" id="177439"/>
    <lineage>
        <taxon>Bacteria</taxon>
        <taxon>Pseudomonadati</taxon>
        <taxon>Thermodesulfobacteriota</taxon>
        <taxon>Desulfobulbia</taxon>
        <taxon>Desulfobulbales</taxon>
        <taxon>Desulfocapsaceae</taxon>
        <taxon>Desulfotalea</taxon>
    </lineage>
</organism>
<dbReference type="Pfam" id="PF05359">
    <property type="entry name" value="DUF748"/>
    <property type="match status" value="2"/>
</dbReference>
<feature type="transmembrane region" description="Helical" evidence="1">
    <location>
        <begin position="21"/>
        <end position="44"/>
    </location>
</feature>
<evidence type="ECO:0008006" key="4">
    <source>
        <dbReference type="Google" id="ProtNLM"/>
    </source>
</evidence>
<dbReference type="HOGENOM" id="CLU_289632_0_0_7"/>
<keyword evidence="3" id="KW-1185">Reference proteome</keyword>
<keyword evidence="1" id="KW-1133">Transmembrane helix</keyword>
<dbReference type="eggNOG" id="COG2982">
    <property type="taxonomic scope" value="Bacteria"/>
</dbReference>
<keyword evidence="1" id="KW-0812">Transmembrane</keyword>
<dbReference type="EMBL" id="CR522870">
    <property type="protein sequence ID" value="CAG37581.1"/>
    <property type="molecule type" value="Genomic_DNA"/>
</dbReference>
<dbReference type="InterPro" id="IPR008023">
    <property type="entry name" value="DUF748"/>
</dbReference>
<dbReference type="PANTHER" id="PTHR30441:SF8">
    <property type="entry name" value="DUF748 DOMAIN-CONTAINING PROTEIN"/>
    <property type="match status" value="1"/>
</dbReference>
<dbReference type="KEGG" id="dps:DP2852"/>